<dbReference type="Proteomes" id="UP001196509">
    <property type="component" value="Unassembled WGS sequence"/>
</dbReference>
<sequence length="651" mass="70448">MRNRWDAKRASSLETDLAMRAYSSRLIGEDTALVLHGGGNTSVKSTTVDRFGDKLEIIWVKASGFDLGAMGEEGFTALSLLHLLRLAELESLSDSDMVNEVRRARLDSNAAAASIEAIVHAIIPFKYVDHSHADAVLTISNTPEGARLLSEIYGENVLILPYVKPGFDLAVQLKPYITSGRLQAADAVILEHHGVFTYADNARDSYERMVDIATRAGNWLERRYGPVEIAGEADTDPVLVARTRRIASDIAGQPLISRKGATLPDGQVEKFAAMLRKGTLTPEHVIHNKPFPAVVADDPQLAMEYFEADYRDYFDRAADGTLTMLPPYPHWVLFADGSSRSFGPNLKRAMISSDVSFATVRALSYASAIGDWQGLTEADLRDLEYWELEQAKLKSQKPPLELTGKIAVVSGAAAGIGKACTEVLAAKGAVVVGLDLDAAILQRMNRPGFESLVLDLVDEAGVKAALAEIVDRYGGIDILISNAGIFRTGARIEALEDDDWDAAMAVNLTSHRKLLKHSIPFLRHGVDPAVVFVGSRNVLAPGAAAAAYSVSKAGLTQLARVAALELAEEGITVNVIHPDAVFDTNLWTKEALETSAKRYGLTVEQYKTRNLMKTEITSADVGRAAVAFVDGTLRRTTGAQLPVDGGNERVI</sequence>
<keyword evidence="2" id="KW-0560">Oxidoreductase</keyword>
<dbReference type="Gene3D" id="3.40.225.10">
    <property type="entry name" value="Class II aldolase/adducin N-terminal domain"/>
    <property type="match status" value="1"/>
</dbReference>
<dbReference type="Gene3D" id="3.40.50.720">
    <property type="entry name" value="NAD(P)-binding Rossmann-like Domain"/>
    <property type="match status" value="1"/>
</dbReference>
<dbReference type="PANTHER" id="PTHR24321">
    <property type="entry name" value="DEHYDROGENASES, SHORT CHAIN"/>
    <property type="match status" value="1"/>
</dbReference>
<dbReference type="InterPro" id="IPR036291">
    <property type="entry name" value="NAD(P)-bd_dom_sf"/>
</dbReference>
<evidence type="ECO:0000313" key="5">
    <source>
        <dbReference type="Proteomes" id="UP001196509"/>
    </source>
</evidence>
<dbReference type="SUPFAM" id="SSF51735">
    <property type="entry name" value="NAD(P)-binding Rossmann-fold domains"/>
    <property type="match status" value="1"/>
</dbReference>
<dbReference type="PANTHER" id="PTHR24321:SF14">
    <property type="entry name" value="SHORT-CHAIN TYPE DEHYDROGENASE_REDUCTASE BLR2146-RELATED"/>
    <property type="match status" value="1"/>
</dbReference>
<dbReference type="PRINTS" id="PR00081">
    <property type="entry name" value="GDHRDH"/>
</dbReference>
<dbReference type="PRINTS" id="PR00080">
    <property type="entry name" value="SDRFAMILY"/>
</dbReference>
<accession>A0AAE2ZMR2</accession>
<evidence type="ECO:0000259" key="3">
    <source>
        <dbReference type="SMART" id="SM01007"/>
    </source>
</evidence>
<dbReference type="Pfam" id="PF13561">
    <property type="entry name" value="adh_short_C2"/>
    <property type="match status" value="1"/>
</dbReference>
<dbReference type="GO" id="GO:0016491">
    <property type="term" value="F:oxidoreductase activity"/>
    <property type="evidence" value="ECO:0007669"/>
    <property type="project" value="UniProtKB-KW"/>
</dbReference>
<comment type="caution">
    <text evidence="4">The sequence shown here is derived from an EMBL/GenBank/DDBJ whole genome shotgun (WGS) entry which is preliminary data.</text>
</comment>
<comment type="similarity">
    <text evidence="1">Belongs to the short-chain dehydrogenases/reductases (SDR) family.</text>
</comment>
<proteinExistence type="inferred from homology"/>
<reference evidence="4" key="1">
    <citation type="submission" date="2021-08" db="EMBL/GenBank/DDBJ databases">
        <title>Hoeflea bacterium WL0058 sp. nov., isolated from the sediment.</title>
        <authorList>
            <person name="Wang L."/>
            <person name="Zhang D."/>
        </authorList>
    </citation>
    <scope>NUCLEOTIDE SEQUENCE</scope>
    <source>
        <strain evidence="4">WL0058</strain>
    </source>
</reference>
<protein>
    <submittedName>
        <fullName evidence="4">SDR family oxidoreductase</fullName>
    </submittedName>
</protein>
<dbReference type="SUPFAM" id="SSF53639">
    <property type="entry name" value="AraD/HMP-PK domain-like"/>
    <property type="match status" value="1"/>
</dbReference>
<evidence type="ECO:0000256" key="1">
    <source>
        <dbReference type="ARBA" id="ARBA00006484"/>
    </source>
</evidence>
<evidence type="ECO:0000256" key="2">
    <source>
        <dbReference type="ARBA" id="ARBA00023002"/>
    </source>
</evidence>
<dbReference type="InterPro" id="IPR001303">
    <property type="entry name" value="Aldolase_II/adducin_N"/>
</dbReference>
<organism evidence="4 5">
    <name type="scientific">Flavimaribacter sediminis</name>
    <dbReference type="NCBI Taxonomy" id="2865987"/>
    <lineage>
        <taxon>Bacteria</taxon>
        <taxon>Pseudomonadati</taxon>
        <taxon>Pseudomonadota</taxon>
        <taxon>Alphaproteobacteria</taxon>
        <taxon>Hyphomicrobiales</taxon>
        <taxon>Rhizobiaceae</taxon>
        <taxon>Flavimaribacter</taxon>
    </lineage>
</organism>
<feature type="domain" description="Class II aldolase/adducin N-terminal" evidence="3">
    <location>
        <begin position="19"/>
        <end position="220"/>
    </location>
</feature>
<name>A0AAE2ZMR2_9HYPH</name>
<keyword evidence="5" id="KW-1185">Reference proteome</keyword>
<dbReference type="SMART" id="SM01007">
    <property type="entry name" value="Aldolase_II"/>
    <property type="match status" value="1"/>
</dbReference>
<dbReference type="Pfam" id="PF00596">
    <property type="entry name" value="Aldolase_II"/>
    <property type="match status" value="1"/>
</dbReference>
<evidence type="ECO:0000313" key="4">
    <source>
        <dbReference type="EMBL" id="MBW8637530.1"/>
    </source>
</evidence>
<dbReference type="RefSeq" id="WP_220228230.1">
    <property type="nucleotide sequence ID" value="NZ_JAICBX010000002.1"/>
</dbReference>
<dbReference type="PROSITE" id="PS00061">
    <property type="entry name" value="ADH_SHORT"/>
    <property type="match status" value="1"/>
</dbReference>
<dbReference type="AlphaFoldDB" id="A0AAE2ZMR2"/>
<dbReference type="InterPro" id="IPR036409">
    <property type="entry name" value="Aldolase_II/adducin_N_sf"/>
</dbReference>
<dbReference type="InterPro" id="IPR002347">
    <property type="entry name" value="SDR_fam"/>
</dbReference>
<dbReference type="InterPro" id="IPR020904">
    <property type="entry name" value="Sc_DH/Rdtase_CS"/>
</dbReference>
<dbReference type="EMBL" id="JAICBX010000002">
    <property type="protein sequence ID" value="MBW8637530.1"/>
    <property type="molecule type" value="Genomic_DNA"/>
</dbReference>
<gene>
    <name evidence="4" type="ORF">K1W69_10050</name>
</gene>